<organism evidence="4 5">
    <name type="scientific">Flavonifractor plautii 1_3_50AFAA</name>
    <dbReference type="NCBI Taxonomy" id="742738"/>
    <lineage>
        <taxon>Bacteria</taxon>
        <taxon>Bacillati</taxon>
        <taxon>Bacillota</taxon>
        <taxon>Clostridia</taxon>
        <taxon>Eubacteriales</taxon>
        <taxon>Oscillospiraceae</taxon>
        <taxon>Flavonifractor</taxon>
    </lineage>
</organism>
<feature type="domain" description="NADAR" evidence="3">
    <location>
        <begin position="114"/>
        <end position="272"/>
    </location>
</feature>
<keyword evidence="5" id="KW-1185">Reference proteome</keyword>
<dbReference type="InterPro" id="IPR012816">
    <property type="entry name" value="NADAR"/>
</dbReference>
<dbReference type="AlphaFoldDB" id="A0A096B2U8"/>
<accession>A0A096B2U8</accession>
<proteinExistence type="predicted"/>
<dbReference type="PATRIC" id="fig|742738.3.peg.3615"/>
<comment type="catalytic activity">
    <reaction evidence="2">
        <text>2,5-diamino-6-hydroxy-4-(5-phosphoribosylamino)-pyrimidine + H2O = 2,5,6-triamino-4-hydroxypyrimidine + D-ribose 5-phosphate</text>
        <dbReference type="Rhea" id="RHEA:23436"/>
        <dbReference type="ChEBI" id="CHEBI:15377"/>
        <dbReference type="ChEBI" id="CHEBI:58614"/>
        <dbReference type="ChEBI" id="CHEBI:78346"/>
        <dbReference type="ChEBI" id="CHEBI:137796"/>
    </reaction>
</comment>
<reference evidence="4 5" key="1">
    <citation type="submission" date="2011-08" db="EMBL/GenBank/DDBJ databases">
        <title>The Genome Sequence of Clostridium orbiscindens 1_3_50AFAA.</title>
        <authorList>
            <consortium name="The Broad Institute Genome Sequencing Platform"/>
            <person name="Earl A."/>
            <person name="Ward D."/>
            <person name="Feldgarden M."/>
            <person name="Gevers D."/>
            <person name="Daigneault M."/>
            <person name="Strauss J."/>
            <person name="Allen-Vercoe E."/>
            <person name="Young S.K."/>
            <person name="Zeng Q."/>
            <person name="Gargeya S."/>
            <person name="Fitzgerald M."/>
            <person name="Haas B."/>
            <person name="Abouelleil A."/>
            <person name="Alvarado L."/>
            <person name="Arachchi H.M."/>
            <person name="Berlin A."/>
            <person name="Brown A."/>
            <person name="Chapman S.B."/>
            <person name="Chen Z."/>
            <person name="Dunbar C."/>
            <person name="Freedman E."/>
            <person name="Gearin G."/>
            <person name="Gellesch M."/>
            <person name="Goldberg J."/>
            <person name="Griggs A."/>
            <person name="Gujja S."/>
            <person name="Heiman D."/>
            <person name="Howarth C."/>
            <person name="Larson L."/>
            <person name="Lui A."/>
            <person name="MacDonald P.J.P."/>
            <person name="Montmayeur A."/>
            <person name="Murphy C."/>
            <person name="Neiman D."/>
            <person name="Pearson M."/>
            <person name="Priest M."/>
            <person name="Roberts A."/>
            <person name="Saif S."/>
            <person name="Shea T."/>
            <person name="Shenoy N."/>
            <person name="Sisk P."/>
            <person name="Stolte C."/>
            <person name="Sykes S."/>
            <person name="Wortman J."/>
            <person name="Nusbaum C."/>
            <person name="Birren B."/>
        </authorList>
    </citation>
    <scope>NUCLEOTIDE SEQUENCE [LARGE SCALE GENOMIC DNA]</scope>
    <source>
        <strain evidence="4 5">1_3_50AFAA</strain>
    </source>
</reference>
<gene>
    <name evidence="4" type="ORF">HMPREF9460_03508</name>
</gene>
<dbReference type="SUPFAM" id="SSF143990">
    <property type="entry name" value="YbiA-like"/>
    <property type="match status" value="1"/>
</dbReference>
<comment type="catalytic activity">
    <reaction evidence="1">
        <text>5-amino-6-(5-phospho-D-ribosylamino)uracil + H2O = 5,6-diaminouracil + D-ribose 5-phosphate</text>
        <dbReference type="Rhea" id="RHEA:55020"/>
        <dbReference type="ChEBI" id="CHEBI:15377"/>
        <dbReference type="ChEBI" id="CHEBI:46252"/>
        <dbReference type="ChEBI" id="CHEBI:58453"/>
        <dbReference type="ChEBI" id="CHEBI:78346"/>
    </reaction>
</comment>
<dbReference type="Gene3D" id="1.10.357.40">
    <property type="entry name" value="YbiA-like"/>
    <property type="match status" value="1"/>
</dbReference>
<evidence type="ECO:0000256" key="1">
    <source>
        <dbReference type="ARBA" id="ARBA00000022"/>
    </source>
</evidence>
<dbReference type="EMBL" id="ADLO01000105">
    <property type="protein sequence ID" value="KGF53688.1"/>
    <property type="molecule type" value="Genomic_DNA"/>
</dbReference>
<dbReference type="Pfam" id="PF08719">
    <property type="entry name" value="NADAR"/>
    <property type="match status" value="1"/>
</dbReference>
<evidence type="ECO:0000313" key="5">
    <source>
        <dbReference type="Proteomes" id="UP000029585"/>
    </source>
</evidence>
<sequence length="289" mass="34251">MALQDKKIMPPPWLAHREIERYSIGWRMGSGEDYIDRFGDWLDALSSEERTEYRTLFPEPVTWKGWWDDEDKIEVLEHGDFWVDAWQPEGQPKYTHQWLQQEFSMGRKRELYLFWGHQPAEGGQLTKSCLSQWWMEDFWSIADTYLCMEQYMMAAKAELFGDGEIRDQILKCSDPRQIKALGRKVRGFDQRVWDRFKYAIVLGGNWCKFSQNRDLREFLLSTGDSVLVEASPYDSIWGIRLSSSSPGAQDPMKWRGQNLLGFALMEVRDELRRVTQNEMLCDWSTVWQK</sequence>
<dbReference type="InterPro" id="IPR037238">
    <property type="entry name" value="YbiA-like_sf"/>
</dbReference>
<dbReference type="HOGENOM" id="CLU_968715_0_0_9"/>
<name>A0A096B2U8_FLAPL</name>
<dbReference type="Proteomes" id="UP000029585">
    <property type="component" value="Unassembled WGS sequence"/>
</dbReference>
<evidence type="ECO:0000256" key="2">
    <source>
        <dbReference type="ARBA" id="ARBA00000751"/>
    </source>
</evidence>
<evidence type="ECO:0000313" key="4">
    <source>
        <dbReference type="EMBL" id="KGF53688.1"/>
    </source>
</evidence>
<evidence type="ECO:0000259" key="3">
    <source>
        <dbReference type="Pfam" id="PF08719"/>
    </source>
</evidence>
<dbReference type="eggNOG" id="COG3236">
    <property type="taxonomic scope" value="Bacteria"/>
</dbReference>
<comment type="caution">
    <text evidence="4">The sequence shown here is derived from an EMBL/GenBank/DDBJ whole genome shotgun (WGS) entry which is preliminary data.</text>
</comment>
<dbReference type="NCBIfam" id="TIGR02464">
    <property type="entry name" value="ribofla_fusion"/>
    <property type="match status" value="1"/>
</dbReference>
<protein>
    <recommendedName>
        <fullName evidence="3">NADAR domain-containing protein</fullName>
    </recommendedName>
</protein>
<dbReference type="RefSeq" id="WP_044942904.1">
    <property type="nucleotide sequence ID" value="NZ_KN174166.1"/>
</dbReference>
<dbReference type="CDD" id="cd15457">
    <property type="entry name" value="NADAR"/>
    <property type="match status" value="1"/>
</dbReference>